<dbReference type="GO" id="GO:0005737">
    <property type="term" value="C:cytoplasm"/>
    <property type="evidence" value="ECO:0007669"/>
    <property type="project" value="TreeGrafter"/>
</dbReference>
<reference evidence="17 18" key="1">
    <citation type="submission" date="2014-03" db="EMBL/GenBank/DDBJ databases">
        <title>Genomics of Bifidobacteria.</title>
        <authorList>
            <person name="Ventura M."/>
            <person name="Milani C."/>
            <person name="Lugli G.A."/>
        </authorList>
    </citation>
    <scope>NUCLEOTIDE SEQUENCE [LARGE SCALE GENOMIC DNA]</scope>
    <source>
        <strain evidence="17 18">LMG 11592</strain>
    </source>
</reference>
<dbReference type="Proteomes" id="UP000029014">
    <property type="component" value="Unassembled WGS sequence"/>
</dbReference>
<dbReference type="Pfam" id="PF17900">
    <property type="entry name" value="Peptidase_M1_N"/>
    <property type="match status" value="1"/>
</dbReference>
<dbReference type="PRINTS" id="PR00756">
    <property type="entry name" value="ALADIPTASE"/>
</dbReference>
<dbReference type="CDD" id="cd09602">
    <property type="entry name" value="M1_APN"/>
    <property type="match status" value="1"/>
</dbReference>
<keyword evidence="7" id="KW-0645">Protease</keyword>
<organism evidence="17 18">
    <name type="scientific">Bifidobacterium minimum</name>
    <dbReference type="NCBI Taxonomy" id="1693"/>
    <lineage>
        <taxon>Bacteria</taxon>
        <taxon>Bacillati</taxon>
        <taxon>Actinomycetota</taxon>
        <taxon>Actinomycetes</taxon>
        <taxon>Bifidobacteriales</taxon>
        <taxon>Bifidobacteriaceae</taxon>
        <taxon>Bifidobacterium</taxon>
    </lineage>
</organism>
<dbReference type="GO" id="GO:0008270">
    <property type="term" value="F:zinc ion binding"/>
    <property type="evidence" value="ECO:0007669"/>
    <property type="project" value="InterPro"/>
</dbReference>
<dbReference type="InterPro" id="IPR024571">
    <property type="entry name" value="ERAP1-like_C_dom"/>
</dbReference>
<evidence type="ECO:0000259" key="16">
    <source>
        <dbReference type="Pfam" id="PF17900"/>
    </source>
</evidence>
<dbReference type="Gene3D" id="2.60.40.1730">
    <property type="entry name" value="tricorn interacting facor f3 domain"/>
    <property type="match status" value="1"/>
</dbReference>
<dbReference type="SUPFAM" id="SSF63737">
    <property type="entry name" value="Leukotriene A4 hydrolase N-terminal domain"/>
    <property type="match status" value="1"/>
</dbReference>
<evidence type="ECO:0000313" key="17">
    <source>
        <dbReference type="EMBL" id="KFI71319.1"/>
    </source>
</evidence>
<dbReference type="GO" id="GO:0016020">
    <property type="term" value="C:membrane"/>
    <property type="evidence" value="ECO:0007669"/>
    <property type="project" value="TreeGrafter"/>
</dbReference>
<dbReference type="GO" id="GO:0070006">
    <property type="term" value="F:metalloaminopeptidase activity"/>
    <property type="evidence" value="ECO:0007669"/>
    <property type="project" value="TreeGrafter"/>
</dbReference>
<keyword evidence="9 17" id="KW-0378">Hydrolase</keyword>
<dbReference type="FunFam" id="1.10.390.10:FF:000004">
    <property type="entry name" value="Aminopeptidase N"/>
    <property type="match status" value="1"/>
</dbReference>
<dbReference type="FunFam" id="2.60.40.1730:FF:000010">
    <property type="entry name" value="Putative aminopeptidase N"/>
    <property type="match status" value="1"/>
</dbReference>
<sequence length="886" mass="99154">MTDYSATPPCVIGRKKGFMPGANLTRAEAEGRREIIKAPVRYDVRLDLTQGPRNFESVTKISFDAAQGATTFLDLIADDVKAITLNGVGLDPKGSFVDNRVLLDDLEKHNEVTVTASCRYSTTGEGLHRSVDPSDGNVYLYTQFEVPDARRVYAVFDQPDIKAVFGFSVDAPESWTVLSNKPTESTETVDALTQPGTMGDRPQEGVKRWIFEPTPVMSSYLTAICAGPYAGWHTEYANEDGRTVPMGMYCRQALKDAFAKDVDYLFDITKKGFAFYARTWGVPYPYAKFDQIYVPEYNAGAMENIGLVTIRDQYVFESKVTDALAERRVVTVLHELAHMWFGDYVTMKWWNDLWLNESFAEFTSTLATAEATEWTDAWATFNSGEKSWALRQDQLPTTHPIVAPINDLNDTYVNFDGITYAKGASVLKQLVAYVGRDKFFEGINNYLERHAYANATLSDLLSELALTSGRDLTAWSRQWLEEPGITTISVELAENSDGTIDRLVLRQSADNPESSLRVHRMRVGFYDADRSGSVHRTDVIELDVDGEATVVEQAHGRRIPAVILPNDEDLTYAKIRLDARSLEFAAENLGAFDDALARSVVWLSLWDMTRDGEFPARRFIGSSLSALATETESTTFRYALAQIATTAWHYVDPAHRDETVRHVASSLWDLALNARPGSDEQFQLVNSYLGYGEPGDAEFAAHTRGLLDGSVVLGGLEIDNNLRWRLVTALSRVNLVDDEDVDAELAQRDTTENREFAFGAKAARGTAEAKRWAWDQALTNDDLTNMQLEAVVNGMTGTPRPDLAEPYAEKYFESIDGIWSNRTFHMAEVLIGGLYPVYADPARLVELGDAWLESHRDADRALRRMVIENVEGSRRTLRVQRYNTGL</sequence>
<dbReference type="InterPro" id="IPR050344">
    <property type="entry name" value="Peptidase_M1_aminopeptidases"/>
</dbReference>
<accession>A0A087BJW9</accession>
<evidence type="ECO:0000256" key="6">
    <source>
        <dbReference type="ARBA" id="ARBA00022438"/>
    </source>
</evidence>
<dbReference type="InterPro" id="IPR014782">
    <property type="entry name" value="Peptidase_M1_dom"/>
</dbReference>
<evidence type="ECO:0000256" key="8">
    <source>
        <dbReference type="ARBA" id="ARBA00022723"/>
    </source>
</evidence>
<dbReference type="InterPro" id="IPR027268">
    <property type="entry name" value="Peptidase_M4/M1_CTD_sf"/>
</dbReference>
<dbReference type="NCBIfam" id="TIGR02412">
    <property type="entry name" value="pepN_strep_liv"/>
    <property type="match status" value="1"/>
</dbReference>
<dbReference type="GO" id="GO:0016285">
    <property type="term" value="F:alanyl aminopeptidase activity"/>
    <property type="evidence" value="ECO:0007669"/>
    <property type="project" value="UniProtKB-EC"/>
</dbReference>
<gene>
    <name evidence="17" type="ORF">BMIN_1618</name>
</gene>
<dbReference type="Pfam" id="PF01433">
    <property type="entry name" value="Peptidase_M1"/>
    <property type="match status" value="1"/>
</dbReference>
<evidence type="ECO:0000256" key="2">
    <source>
        <dbReference type="ARBA" id="ARBA00001947"/>
    </source>
</evidence>
<evidence type="ECO:0000256" key="7">
    <source>
        <dbReference type="ARBA" id="ARBA00022670"/>
    </source>
</evidence>
<comment type="similarity">
    <text evidence="3">Belongs to the peptidase M1 family.</text>
</comment>
<dbReference type="SUPFAM" id="SSF55486">
    <property type="entry name" value="Metalloproteases ('zincins'), catalytic domain"/>
    <property type="match status" value="1"/>
</dbReference>
<dbReference type="InterPro" id="IPR001930">
    <property type="entry name" value="Peptidase_M1"/>
</dbReference>
<dbReference type="eggNOG" id="COG0308">
    <property type="taxonomic scope" value="Bacteria"/>
</dbReference>
<dbReference type="InterPro" id="IPR012778">
    <property type="entry name" value="Pept_M1_aminopeptidase"/>
</dbReference>
<evidence type="ECO:0000256" key="10">
    <source>
        <dbReference type="ARBA" id="ARBA00022833"/>
    </source>
</evidence>
<proteinExistence type="inferred from homology"/>
<evidence type="ECO:0000256" key="12">
    <source>
        <dbReference type="ARBA" id="ARBA00029811"/>
    </source>
</evidence>
<dbReference type="GO" id="GO:0006508">
    <property type="term" value="P:proteolysis"/>
    <property type="evidence" value="ECO:0007669"/>
    <property type="project" value="UniProtKB-KW"/>
</dbReference>
<dbReference type="STRING" id="1693.BMIN_1618"/>
<dbReference type="Gene3D" id="1.10.390.10">
    <property type="entry name" value="Neutral Protease Domain 2"/>
    <property type="match status" value="1"/>
</dbReference>
<evidence type="ECO:0000256" key="5">
    <source>
        <dbReference type="ARBA" id="ARBA00015611"/>
    </source>
</evidence>
<dbReference type="AlphaFoldDB" id="A0A087BJW9"/>
<feature type="domain" description="Peptidase M1 membrane alanine aminopeptidase" evidence="14">
    <location>
        <begin position="265"/>
        <end position="479"/>
    </location>
</feature>
<feature type="domain" description="ERAP1-like C-terminal" evidence="15">
    <location>
        <begin position="563"/>
        <end position="875"/>
    </location>
</feature>
<evidence type="ECO:0000256" key="11">
    <source>
        <dbReference type="ARBA" id="ARBA00023049"/>
    </source>
</evidence>
<feature type="domain" description="Aminopeptidase N-like N-terminal" evidence="16">
    <location>
        <begin position="108"/>
        <end position="221"/>
    </location>
</feature>
<dbReference type="EC" id="3.4.11.2" evidence="4"/>
<keyword evidence="11" id="KW-0482">Metalloprotease</keyword>
<name>A0A087BJW9_9BIFI</name>
<keyword evidence="8" id="KW-0479">Metal-binding</keyword>
<dbReference type="GO" id="GO:0005615">
    <property type="term" value="C:extracellular space"/>
    <property type="evidence" value="ECO:0007669"/>
    <property type="project" value="TreeGrafter"/>
</dbReference>
<keyword evidence="10" id="KW-0862">Zinc</keyword>
<keyword evidence="18" id="KW-1185">Reference proteome</keyword>
<evidence type="ECO:0000256" key="13">
    <source>
        <dbReference type="ARBA" id="ARBA00031533"/>
    </source>
</evidence>
<protein>
    <recommendedName>
        <fullName evidence="5">Aminopeptidase N</fullName>
        <ecNumber evidence="4">3.4.11.2</ecNumber>
    </recommendedName>
    <alternativeName>
        <fullName evidence="12">Alanine aminopeptidase</fullName>
    </alternativeName>
    <alternativeName>
        <fullName evidence="13">Lysyl aminopeptidase</fullName>
    </alternativeName>
</protein>
<dbReference type="MEROPS" id="M01.009"/>
<evidence type="ECO:0000256" key="1">
    <source>
        <dbReference type="ARBA" id="ARBA00000098"/>
    </source>
</evidence>
<evidence type="ECO:0000259" key="15">
    <source>
        <dbReference type="Pfam" id="PF11838"/>
    </source>
</evidence>
<comment type="catalytic activity">
    <reaction evidence="1">
        <text>Release of an N-terminal amino acid, Xaa-|-Yaa- from a peptide, amide or arylamide. Xaa is preferably Ala, but may be most amino acids including Pro (slow action). When a terminal hydrophobic residue is followed by a prolyl residue, the two may be released as an intact Xaa-Pro dipeptide.</text>
        <dbReference type="EC" id="3.4.11.2"/>
    </reaction>
</comment>
<dbReference type="PANTHER" id="PTHR11533:SF174">
    <property type="entry name" value="PUROMYCIN-SENSITIVE AMINOPEPTIDASE-RELATED"/>
    <property type="match status" value="1"/>
</dbReference>
<evidence type="ECO:0000256" key="4">
    <source>
        <dbReference type="ARBA" id="ARBA00012564"/>
    </source>
</evidence>
<evidence type="ECO:0000256" key="3">
    <source>
        <dbReference type="ARBA" id="ARBA00010136"/>
    </source>
</evidence>
<dbReference type="GO" id="GO:0043171">
    <property type="term" value="P:peptide catabolic process"/>
    <property type="evidence" value="ECO:0007669"/>
    <property type="project" value="TreeGrafter"/>
</dbReference>
<dbReference type="InterPro" id="IPR045357">
    <property type="entry name" value="Aminopeptidase_N-like_N"/>
</dbReference>
<dbReference type="EMBL" id="JGZD01000014">
    <property type="protein sequence ID" value="KFI71319.1"/>
    <property type="molecule type" value="Genomic_DNA"/>
</dbReference>
<evidence type="ECO:0000313" key="18">
    <source>
        <dbReference type="Proteomes" id="UP000029014"/>
    </source>
</evidence>
<evidence type="ECO:0000256" key="9">
    <source>
        <dbReference type="ARBA" id="ARBA00022801"/>
    </source>
</evidence>
<dbReference type="PANTHER" id="PTHR11533">
    <property type="entry name" value="PROTEASE M1 ZINC METALLOPROTEASE"/>
    <property type="match status" value="1"/>
</dbReference>
<evidence type="ECO:0000259" key="14">
    <source>
        <dbReference type="Pfam" id="PF01433"/>
    </source>
</evidence>
<comment type="cofactor">
    <cofactor evidence="2">
        <name>Zn(2+)</name>
        <dbReference type="ChEBI" id="CHEBI:29105"/>
    </cofactor>
</comment>
<dbReference type="InterPro" id="IPR042097">
    <property type="entry name" value="Aminopeptidase_N-like_N_sf"/>
</dbReference>
<dbReference type="GO" id="GO:0042277">
    <property type="term" value="F:peptide binding"/>
    <property type="evidence" value="ECO:0007669"/>
    <property type="project" value="TreeGrafter"/>
</dbReference>
<comment type="caution">
    <text evidence="17">The sequence shown here is derived from an EMBL/GenBank/DDBJ whole genome shotgun (WGS) entry which is preliminary data.</text>
</comment>
<keyword evidence="6 17" id="KW-0031">Aminopeptidase</keyword>
<dbReference type="Pfam" id="PF11838">
    <property type="entry name" value="ERAP1_C"/>
    <property type="match status" value="1"/>
</dbReference>